<accession>A0ABP6RK57</accession>
<dbReference type="PROSITE" id="PS51480">
    <property type="entry name" value="DHAL"/>
    <property type="match status" value="1"/>
</dbReference>
<sequence>MVGSPKAPEFGAEAARSWARESVAALERDRAALDRINVYPVADGDTGTNLLHTMSSALAVVEGAPDVLGDVLGALAAGAVSGARGNSGMLLSQVLRGVAEQLRAATSMDGAALRAALHQASALAAEAIAEPVDGTMLSVLRAAAEGTGDAGDELGEVVRAATAAAIEALARTPGQLPALAAAGVVDAGGRGLVVLLDALHAVVHDGARLAPDPPAGDVTVPTEQGGYAYEVMYLLAGAEPDGVDRLRTALAELGDCVSVVGDGAGAWAVHVHCDDIGGAIEAGIETGRPSRIRVQRFADQAVAHPVGQAVLACVAGDALAELFRAEGAEVLPLGDADPQVSDLVAAIERTRAAHVVLLPNEEGLGERAELAAKRAVRDGRDVVVVPTASPVQGLAALAVHDPARRSADDAVVMAEAAAATRRGELRIAESEALTWAGRCAPGDVLGLVDGEVVLVGRDFPSVARDLVDRMLTAGGELVTVLVGDRAPAAAADRIVEHLARHRPEVECACYPAGALPAALLLGVE</sequence>
<dbReference type="Proteomes" id="UP001500483">
    <property type="component" value="Unassembled WGS sequence"/>
</dbReference>
<dbReference type="Pfam" id="PF21645">
    <property type="entry name" value="FakA-like_M"/>
    <property type="match status" value="1"/>
</dbReference>
<dbReference type="EMBL" id="BAAAYK010000038">
    <property type="protein sequence ID" value="GAA3355465.1"/>
    <property type="molecule type" value="Genomic_DNA"/>
</dbReference>
<reference evidence="3" key="1">
    <citation type="journal article" date="2019" name="Int. J. Syst. Evol. Microbiol.">
        <title>The Global Catalogue of Microorganisms (GCM) 10K type strain sequencing project: providing services to taxonomists for standard genome sequencing and annotation.</title>
        <authorList>
            <consortium name="The Broad Institute Genomics Platform"/>
            <consortium name="The Broad Institute Genome Sequencing Center for Infectious Disease"/>
            <person name="Wu L."/>
            <person name="Ma J."/>
        </authorList>
    </citation>
    <scope>NUCLEOTIDE SEQUENCE [LARGE SCALE GENOMIC DNA]</scope>
    <source>
        <strain evidence="3">JCM 9687</strain>
    </source>
</reference>
<protein>
    <submittedName>
        <fullName evidence="2">DAK2 domain-containing protein</fullName>
    </submittedName>
</protein>
<feature type="domain" description="DhaL" evidence="1">
    <location>
        <begin position="13"/>
        <end position="201"/>
    </location>
</feature>
<dbReference type="PANTHER" id="PTHR33434">
    <property type="entry name" value="DEGV DOMAIN-CONTAINING PROTEIN DR_1986-RELATED"/>
    <property type="match status" value="1"/>
</dbReference>
<evidence type="ECO:0000313" key="2">
    <source>
        <dbReference type="EMBL" id="GAA3355465.1"/>
    </source>
</evidence>
<proteinExistence type="predicted"/>
<dbReference type="Pfam" id="PF13684">
    <property type="entry name" value="FakA-like_C"/>
    <property type="match status" value="1"/>
</dbReference>
<dbReference type="RefSeq" id="WP_344925234.1">
    <property type="nucleotide sequence ID" value="NZ_BAAAYK010000038.1"/>
</dbReference>
<dbReference type="Gene3D" id="1.25.40.340">
    <property type="match status" value="1"/>
</dbReference>
<dbReference type="SUPFAM" id="SSF101473">
    <property type="entry name" value="DhaL-like"/>
    <property type="match status" value="1"/>
</dbReference>
<dbReference type="Pfam" id="PF02734">
    <property type="entry name" value="Dak2"/>
    <property type="match status" value="1"/>
</dbReference>
<gene>
    <name evidence="2" type="ORF">GCM10020366_15680</name>
</gene>
<keyword evidence="3" id="KW-1185">Reference proteome</keyword>
<comment type="caution">
    <text evidence="2">The sequence shown here is derived from an EMBL/GenBank/DDBJ whole genome shotgun (WGS) entry which is preliminary data.</text>
</comment>
<dbReference type="NCBIfam" id="TIGR03599">
    <property type="entry name" value="YloV"/>
    <property type="match status" value="1"/>
</dbReference>
<dbReference type="InterPro" id="IPR048394">
    <property type="entry name" value="FakA-like_M"/>
</dbReference>
<dbReference type="SMART" id="SM01120">
    <property type="entry name" value="Dak2"/>
    <property type="match status" value="1"/>
</dbReference>
<name>A0ABP6RK57_9PSEU</name>
<dbReference type="PANTHER" id="PTHR33434:SF4">
    <property type="entry name" value="PHOSPHATASE PROTEIN"/>
    <property type="match status" value="1"/>
</dbReference>
<evidence type="ECO:0000259" key="1">
    <source>
        <dbReference type="PROSITE" id="PS51480"/>
    </source>
</evidence>
<dbReference type="InterPro" id="IPR036117">
    <property type="entry name" value="DhaL_dom_sf"/>
</dbReference>
<dbReference type="InterPro" id="IPR050270">
    <property type="entry name" value="DegV_domain_contain"/>
</dbReference>
<organism evidence="2 3">
    <name type="scientific">Saccharopolyspora gregorii</name>
    <dbReference type="NCBI Taxonomy" id="33914"/>
    <lineage>
        <taxon>Bacteria</taxon>
        <taxon>Bacillati</taxon>
        <taxon>Actinomycetota</taxon>
        <taxon>Actinomycetes</taxon>
        <taxon>Pseudonocardiales</taxon>
        <taxon>Pseudonocardiaceae</taxon>
        <taxon>Saccharopolyspora</taxon>
    </lineage>
</organism>
<evidence type="ECO:0000313" key="3">
    <source>
        <dbReference type="Proteomes" id="UP001500483"/>
    </source>
</evidence>
<dbReference type="InterPro" id="IPR019986">
    <property type="entry name" value="YloV-like"/>
</dbReference>
<dbReference type="InterPro" id="IPR004007">
    <property type="entry name" value="DhaL_dom"/>
</dbReference>
<dbReference type="InterPro" id="IPR033470">
    <property type="entry name" value="FakA-like_C"/>
</dbReference>
<dbReference type="SMART" id="SM01121">
    <property type="entry name" value="Dak1_2"/>
    <property type="match status" value="1"/>
</dbReference>